<keyword evidence="1" id="KW-0812">Transmembrane</keyword>
<proteinExistence type="predicted"/>
<dbReference type="AlphaFoldDB" id="A0A6C0BI84"/>
<reference evidence="2" key="1">
    <citation type="journal article" date="2020" name="Nature">
        <title>Giant virus diversity and host interactions through global metagenomics.</title>
        <authorList>
            <person name="Schulz F."/>
            <person name="Roux S."/>
            <person name="Paez-Espino D."/>
            <person name="Jungbluth S."/>
            <person name="Walsh D.A."/>
            <person name="Denef V.J."/>
            <person name="McMahon K.D."/>
            <person name="Konstantinidis K.T."/>
            <person name="Eloe-Fadrosh E.A."/>
            <person name="Kyrpides N.C."/>
            <person name="Woyke T."/>
        </authorList>
    </citation>
    <scope>NUCLEOTIDE SEQUENCE</scope>
    <source>
        <strain evidence="2">GVMAG-M-3300013285-6</strain>
    </source>
</reference>
<keyword evidence="1" id="KW-0472">Membrane</keyword>
<feature type="transmembrane region" description="Helical" evidence="1">
    <location>
        <begin position="6"/>
        <end position="25"/>
    </location>
</feature>
<evidence type="ECO:0000256" key="1">
    <source>
        <dbReference type="SAM" id="Phobius"/>
    </source>
</evidence>
<dbReference type="EMBL" id="MN739168">
    <property type="protein sequence ID" value="QHS92067.1"/>
    <property type="molecule type" value="Genomic_DNA"/>
</dbReference>
<accession>A0A6C0BI84</accession>
<name>A0A6C0BI84_9ZZZZ</name>
<evidence type="ECO:0000313" key="2">
    <source>
        <dbReference type="EMBL" id="QHS92067.1"/>
    </source>
</evidence>
<protein>
    <submittedName>
        <fullName evidence="2">Uncharacterized protein</fullName>
    </submittedName>
</protein>
<sequence length="88" mass="9844">MDSVLMALYVAVLFFVLAPGVLVTLPRGGSRNTVLATHALVAAVVFYFTHQMAFKFLRQFEGFQDNAMNAQLKREGFQQAKRTNTPAY</sequence>
<organism evidence="2">
    <name type="scientific">viral metagenome</name>
    <dbReference type="NCBI Taxonomy" id="1070528"/>
    <lineage>
        <taxon>unclassified sequences</taxon>
        <taxon>metagenomes</taxon>
        <taxon>organismal metagenomes</taxon>
    </lineage>
</organism>
<keyword evidence="1" id="KW-1133">Transmembrane helix</keyword>
<feature type="transmembrane region" description="Helical" evidence="1">
    <location>
        <begin position="32"/>
        <end position="50"/>
    </location>
</feature>